<feature type="compositionally biased region" description="Basic and acidic residues" evidence="2">
    <location>
        <begin position="705"/>
        <end position="729"/>
    </location>
</feature>
<feature type="region of interest" description="Disordered" evidence="2">
    <location>
        <begin position="815"/>
        <end position="840"/>
    </location>
</feature>
<feature type="coiled-coil region" evidence="1">
    <location>
        <begin position="17"/>
        <end position="87"/>
    </location>
</feature>
<keyword evidence="4" id="KW-1185">Reference proteome</keyword>
<sequence length="1139" mass="130482">MVDIYDNLENYEEILGYDRLKAENKELKQKIGEHESALAKLQKEILQDFDDLTTEHQRLLANYSSLLKTARAEIERKTQVITNINKEKDQLFLKFLSDSTNKNPAQGKRGGKRKAKIKESIPPPCKPPAEESLLNKEAVIQKKSKDDHSKEQATPTQDRTQKQQVDLRTLIKDKNKENKSSGVVPCSIASRRKSAPISRLDHPVFSSDEEDETKSPSIPPRVEPDVVSERFIENRLKQIASEVCVLDNRDHHQRESQRESLIDRPTRYSREQETRDWYRDRDRYDDKSRDRDRRRSSNERPLRGRPTYRETNERYRNDNSRHRASPPRGNYQRNKSRDRRREFFERERQEPEFDRYRKPFHHEQPVKHKYHDEYEGSGTKHKHYDDYEEPVSKRRRTDSRNADEYSKDSAQPHDKMYHQWRHTSCQSPDEVFVDTVLPSHPIREIMGTSEIPQPDPRFLSSKYVDVNDGNKKMRLSASAAQVKLSKVGPWTNSTKDQRAPDIREAIPHKEYSRVDHNLANDSMESGEINDIDIYSDIFTDRDHIPSKLAEDANNCDSGDTKRDIPAKKAAIEIHTKTESCQNINSCLEPHIKVNTTEKPIESEKKRIINIRNYKIRKISKPESTLNTISEEKHSNINAVPKPLEVLYNELSESELARKKDISDDVKRVSSLNCGNENKTDHNDSKSKQLKPDIHKNKTSAANIKLRPETKEHLSEHKKDHKTEKEKYRETQNTNSKIRPRSIANRRKSMPAFKHELPRLDINDEVNTVTRKNDCIFTLNTPAKKNMVAGDLELSDESSDSSDLNIKMTQPNIDNKIELEASKQDTKSKGKEKEPIRNLKETKTKDIQAKLCDLFGDSSLITPEDLELQQPLPRADSARDPTPLTSAATSSLSFSILKDNDKLSNVSHTQIDNETNKIRTRSSGKNKTHVDDKNTKSSAPIAEEKVKCNDVHTSEDKSKNAKHKEKSDDARCVKTKTNDAAVADSTVAVELPLEVTIPDIPISVEPTDNVIRVLPSVDEKEPDVIKTVIISSGLQPQCLPTTKEIAVSNDKSEDSHFKVFPGLATSTPQRESVKVAPKDPVRAPSVMSDTSDSNCTDKMVESVAPEKSLADTPGKPENAPDMRIFLKRKKKRTRKSNLSQ</sequence>
<dbReference type="AlphaFoldDB" id="A0A8S4EJH6"/>
<feature type="region of interest" description="Disordered" evidence="2">
    <location>
        <begin position="906"/>
        <end position="968"/>
    </location>
</feature>
<feature type="region of interest" description="Disordered" evidence="2">
    <location>
        <begin position="1063"/>
        <end position="1139"/>
    </location>
</feature>
<evidence type="ECO:0000256" key="2">
    <source>
        <dbReference type="SAM" id="MobiDB-lite"/>
    </source>
</evidence>
<feature type="compositionally biased region" description="Basic and acidic residues" evidence="2">
    <location>
        <begin position="250"/>
        <end position="321"/>
    </location>
</feature>
<feature type="compositionally biased region" description="Basic and acidic residues" evidence="2">
    <location>
        <begin position="139"/>
        <end position="151"/>
    </location>
</feature>
<feature type="compositionally biased region" description="Basic and acidic residues" evidence="2">
    <location>
        <begin position="941"/>
        <end position="968"/>
    </location>
</feature>
<gene>
    <name evidence="3" type="ORF">PLXY2_LOCUS5736</name>
</gene>
<dbReference type="Proteomes" id="UP000653454">
    <property type="component" value="Unassembled WGS sequence"/>
</dbReference>
<feature type="compositionally biased region" description="Basic and acidic residues" evidence="2">
    <location>
        <begin position="398"/>
        <end position="414"/>
    </location>
</feature>
<evidence type="ECO:0000256" key="1">
    <source>
        <dbReference type="SAM" id="Coils"/>
    </source>
</evidence>
<comment type="caution">
    <text evidence="3">The sequence shown here is derived from an EMBL/GenBank/DDBJ whole genome shotgun (WGS) entry which is preliminary data.</text>
</comment>
<evidence type="ECO:0000313" key="4">
    <source>
        <dbReference type="Proteomes" id="UP000653454"/>
    </source>
</evidence>
<evidence type="ECO:0000313" key="3">
    <source>
        <dbReference type="EMBL" id="CAG9115588.1"/>
    </source>
</evidence>
<organism evidence="3 4">
    <name type="scientific">Plutella xylostella</name>
    <name type="common">Diamondback moth</name>
    <name type="synonym">Plutella maculipennis</name>
    <dbReference type="NCBI Taxonomy" id="51655"/>
    <lineage>
        <taxon>Eukaryota</taxon>
        <taxon>Metazoa</taxon>
        <taxon>Ecdysozoa</taxon>
        <taxon>Arthropoda</taxon>
        <taxon>Hexapoda</taxon>
        <taxon>Insecta</taxon>
        <taxon>Pterygota</taxon>
        <taxon>Neoptera</taxon>
        <taxon>Endopterygota</taxon>
        <taxon>Lepidoptera</taxon>
        <taxon>Glossata</taxon>
        <taxon>Ditrysia</taxon>
        <taxon>Yponomeutoidea</taxon>
        <taxon>Plutellidae</taxon>
        <taxon>Plutella</taxon>
    </lineage>
</organism>
<reference evidence="3" key="1">
    <citation type="submission" date="2020-11" db="EMBL/GenBank/DDBJ databases">
        <authorList>
            <person name="Whiteford S."/>
        </authorList>
    </citation>
    <scope>NUCLEOTIDE SEQUENCE</scope>
</reference>
<feature type="compositionally biased region" description="Basic and acidic residues" evidence="2">
    <location>
        <begin position="1070"/>
        <end position="1080"/>
    </location>
</feature>
<feature type="compositionally biased region" description="Basic residues" evidence="2">
    <location>
        <begin position="917"/>
        <end position="926"/>
    </location>
</feature>
<feature type="compositionally biased region" description="Polar residues" evidence="2">
    <location>
        <begin position="152"/>
        <end position="166"/>
    </location>
</feature>
<name>A0A8S4EJH6_PLUXY</name>
<feature type="compositionally biased region" description="Basic and acidic residues" evidence="2">
    <location>
        <begin position="339"/>
        <end position="374"/>
    </location>
</feature>
<feature type="region of interest" description="Disordered" evidence="2">
    <location>
        <begin position="250"/>
        <end position="414"/>
    </location>
</feature>
<feature type="compositionally biased region" description="Basic and acidic residues" evidence="2">
    <location>
        <begin position="169"/>
        <end position="179"/>
    </location>
</feature>
<keyword evidence="1" id="KW-0175">Coiled coil</keyword>
<feature type="compositionally biased region" description="Basic residues" evidence="2">
    <location>
        <begin position="1124"/>
        <end position="1139"/>
    </location>
</feature>
<feature type="compositionally biased region" description="Basic and acidic residues" evidence="2">
    <location>
        <begin position="677"/>
        <end position="695"/>
    </location>
</feature>
<feature type="compositionally biased region" description="Polar residues" evidence="2">
    <location>
        <begin position="1086"/>
        <end position="1095"/>
    </location>
</feature>
<dbReference type="EMBL" id="CAJHNJ030000017">
    <property type="protein sequence ID" value="CAG9115588.1"/>
    <property type="molecule type" value="Genomic_DNA"/>
</dbReference>
<accession>A0A8S4EJH6</accession>
<protein>
    <submittedName>
        <fullName evidence="3">(diamondback moth) hypothetical protein</fullName>
    </submittedName>
</protein>
<proteinExistence type="predicted"/>
<feature type="region of interest" description="Disordered" evidence="2">
    <location>
        <begin position="659"/>
        <end position="735"/>
    </location>
</feature>
<feature type="region of interest" description="Disordered" evidence="2">
    <location>
        <begin position="97"/>
        <end position="225"/>
    </location>
</feature>